<evidence type="ECO:0000256" key="2">
    <source>
        <dbReference type="ARBA" id="ARBA00022527"/>
    </source>
</evidence>
<reference evidence="14" key="1">
    <citation type="submission" date="2020-10" db="EMBL/GenBank/DDBJ databases">
        <authorList>
            <person name="Han B."/>
            <person name="Lu T."/>
            <person name="Zhao Q."/>
            <person name="Huang X."/>
            <person name="Zhao Y."/>
        </authorList>
    </citation>
    <scope>NUCLEOTIDE SEQUENCE</scope>
</reference>
<keyword evidence="9" id="KW-1133">Transmembrane helix</keyword>
<dbReference type="InterPro" id="IPR025287">
    <property type="entry name" value="WAK_GUB"/>
</dbReference>
<feature type="chain" id="PRO_5032426655" description="Protein kinase domain-containing protein" evidence="12">
    <location>
        <begin position="22"/>
        <end position="599"/>
    </location>
</feature>
<name>A0A811P3H3_9POAL</name>
<keyword evidence="6" id="KW-0547">Nucleotide-binding</keyword>
<dbReference type="InterPro" id="IPR011009">
    <property type="entry name" value="Kinase-like_dom_sf"/>
</dbReference>
<evidence type="ECO:0000256" key="3">
    <source>
        <dbReference type="ARBA" id="ARBA00022679"/>
    </source>
</evidence>
<dbReference type="InterPro" id="IPR000719">
    <property type="entry name" value="Prot_kinase_dom"/>
</dbReference>
<accession>A0A811P3H3</accession>
<keyword evidence="4" id="KW-0812">Transmembrane</keyword>
<dbReference type="SMART" id="SM00220">
    <property type="entry name" value="S_TKc"/>
    <property type="match status" value="1"/>
</dbReference>
<keyword evidence="5 12" id="KW-0732">Signal</keyword>
<dbReference type="EMBL" id="CAJGYO010000006">
    <property type="protein sequence ID" value="CAD6239513.1"/>
    <property type="molecule type" value="Genomic_DNA"/>
</dbReference>
<gene>
    <name evidence="14" type="ORF">NCGR_LOCUS26431</name>
</gene>
<dbReference type="PANTHER" id="PTHR27009">
    <property type="entry name" value="RUST RESISTANCE KINASE LR10-RELATED"/>
    <property type="match status" value="1"/>
</dbReference>
<organism evidence="14 15">
    <name type="scientific">Miscanthus lutarioriparius</name>
    <dbReference type="NCBI Taxonomy" id="422564"/>
    <lineage>
        <taxon>Eukaryota</taxon>
        <taxon>Viridiplantae</taxon>
        <taxon>Streptophyta</taxon>
        <taxon>Embryophyta</taxon>
        <taxon>Tracheophyta</taxon>
        <taxon>Spermatophyta</taxon>
        <taxon>Magnoliopsida</taxon>
        <taxon>Liliopsida</taxon>
        <taxon>Poales</taxon>
        <taxon>Poaceae</taxon>
        <taxon>PACMAD clade</taxon>
        <taxon>Panicoideae</taxon>
        <taxon>Andropogonodae</taxon>
        <taxon>Andropogoneae</taxon>
        <taxon>Saccharinae</taxon>
        <taxon>Miscanthus</taxon>
    </lineage>
</organism>
<evidence type="ECO:0000313" key="14">
    <source>
        <dbReference type="EMBL" id="CAD6239513.1"/>
    </source>
</evidence>
<evidence type="ECO:0000256" key="5">
    <source>
        <dbReference type="ARBA" id="ARBA00022729"/>
    </source>
</evidence>
<feature type="domain" description="Protein kinase" evidence="13">
    <location>
        <begin position="264"/>
        <end position="538"/>
    </location>
</feature>
<dbReference type="Pfam" id="PF14380">
    <property type="entry name" value="WAK_assoc"/>
    <property type="match status" value="1"/>
</dbReference>
<dbReference type="OrthoDB" id="4062651at2759"/>
<feature type="signal peptide" evidence="12">
    <location>
        <begin position="1"/>
        <end position="21"/>
    </location>
</feature>
<comment type="subcellular location">
    <subcellularLocation>
        <location evidence="1">Membrane</location>
        <topology evidence="1">Single-pass type I membrane protein</topology>
    </subcellularLocation>
</comment>
<dbReference type="InterPro" id="IPR045874">
    <property type="entry name" value="LRK10/LRL21-25-like"/>
</dbReference>
<dbReference type="PROSITE" id="PS50011">
    <property type="entry name" value="PROTEIN_KINASE_DOM"/>
    <property type="match status" value="1"/>
</dbReference>
<dbReference type="FunFam" id="1.10.510.10:FF:000590">
    <property type="entry name" value="PR5-like receptor kinase"/>
    <property type="match status" value="1"/>
</dbReference>
<dbReference type="InterPro" id="IPR032872">
    <property type="entry name" value="WAK_assoc_C"/>
</dbReference>
<evidence type="ECO:0000256" key="8">
    <source>
        <dbReference type="ARBA" id="ARBA00022840"/>
    </source>
</evidence>
<dbReference type="PROSITE" id="PS00108">
    <property type="entry name" value="PROTEIN_KINASE_ST"/>
    <property type="match status" value="1"/>
</dbReference>
<keyword evidence="3" id="KW-0808">Transferase</keyword>
<evidence type="ECO:0000256" key="7">
    <source>
        <dbReference type="ARBA" id="ARBA00022777"/>
    </source>
</evidence>
<sequence length="599" mass="66247">MAMELLLTVALASLLLHVARATVDNTTASCAPARCGDLSVTYPFSLSGVQPPYCGFPALRLTCNDGRRAYLDRAFTERPYRVQGISYDNSSLVVSVEASTFAGDETCSIPDFNVSSGLSRLPLKMSDANRNLTVVYDCEVPRSIRLPRPCANHTMGAYVSDGDGPTTGVPTNCSFLSVPVRLFRDDGKPAPHRYDYEGLISDGFLLEWTAVGDCAACKRSGAECRFVQQSFQCFCRDELLCSTTPQGIDGTARKIIIEVIKITYFLRSKLGKGSYGTVFSGRLDDGHLVAVNLLHLSKGNGEDFVNEVMSISRTSHVNIVSLLGFCLEGSKRALIYEYMPNGSLDKYIYAENHKGILGWDKLYKIAIGIARGLEYLHHSCNTRIVHFDIKPQNILLDKDFCPKIADFGLAKLCGTKESKLSLTYPRGTIGFIAPEVFYPTFGNVSTKSDVYGYGMMLLEMVGRRKNVEAMDENSSKMYFPDWIYDHFAQDDGLQTYEIGSEFEEMAKKMTLIGLWCIQLLPMYRPTITNVLDMFGRRLDELDMPPKQNLCQIIEDSAHNLSVENASATNPSNAKVPSGCGQPGARMIVKPLIRPKPGFA</sequence>
<dbReference type="Gene3D" id="3.30.200.20">
    <property type="entry name" value="Phosphorylase Kinase, domain 1"/>
    <property type="match status" value="1"/>
</dbReference>
<dbReference type="SUPFAM" id="SSF56112">
    <property type="entry name" value="Protein kinase-like (PK-like)"/>
    <property type="match status" value="1"/>
</dbReference>
<dbReference type="Gene3D" id="1.10.510.10">
    <property type="entry name" value="Transferase(Phosphotransferase) domain 1"/>
    <property type="match status" value="1"/>
</dbReference>
<keyword evidence="10" id="KW-0472">Membrane</keyword>
<evidence type="ECO:0000256" key="10">
    <source>
        <dbReference type="ARBA" id="ARBA00023136"/>
    </source>
</evidence>
<evidence type="ECO:0000256" key="1">
    <source>
        <dbReference type="ARBA" id="ARBA00004479"/>
    </source>
</evidence>
<keyword evidence="2" id="KW-0723">Serine/threonine-protein kinase</keyword>
<dbReference type="InterPro" id="IPR008271">
    <property type="entry name" value="Ser/Thr_kinase_AS"/>
</dbReference>
<dbReference type="GO" id="GO:0005524">
    <property type="term" value="F:ATP binding"/>
    <property type="evidence" value="ECO:0007669"/>
    <property type="project" value="UniProtKB-KW"/>
</dbReference>
<dbReference type="GO" id="GO:0030247">
    <property type="term" value="F:polysaccharide binding"/>
    <property type="evidence" value="ECO:0007669"/>
    <property type="project" value="InterPro"/>
</dbReference>
<dbReference type="Pfam" id="PF00069">
    <property type="entry name" value="Pkinase"/>
    <property type="match status" value="1"/>
</dbReference>
<proteinExistence type="predicted"/>
<evidence type="ECO:0000256" key="11">
    <source>
        <dbReference type="ARBA" id="ARBA00023180"/>
    </source>
</evidence>
<dbReference type="AlphaFoldDB" id="A0A811P3H3"/>
<evidence type="ECO:0000313" key="15">
    <source>
        <dbReference type="Proteomes" id="UP000604825"/>
    </source>
</evidence>
<evidence type="ECO:0000256" key="9">
    <source>
        <dbReference type="ARBA" id="ARBA00022989"/>
    </source>
</evidence>
<comment type="caution">
    <text evidence="14">The sequence shown here is derived from an EMBL/GenBank/DDBJ whole genome shotgun (WGS) entry which is preliminary data.</text>
</comment>
<keyword evidence="15" id="KW-1185">Reference proteome</keyword>
<dbReference type="GO" id="GO:0016020">
    <property type="term" value="C:membrane"/>
    <property type="evidence" value="ECO:0007669"/>
    <property type="project" value="UniProtKB-SubCell"/>
</dbReference>
<dbReference type="Pfam" id="PF13947">
    <property type="entry name" value="GUB_WAK_bind"/>
    <property type="match status" value="1"/>
</dbReference>
<keyword evidence="11" id="KW-0325">Glycoprotein</keyword>
<keyword evidence="8" id="KW-0067">ATP-binding</keyword>
<protein>
    <recommendedName>
        <fullName evidence="13">Protein kinase domain-containing protein</fullName>
    </recommendedName>
</protein>
<dbReference type="GO" id="GO:0004674">
    <property type="term" value="F:protein serine/threonine kinase activity"/>
    <property type="evidence" value="ECO:0007669"/>
    <property type="project" value="UniProtKB-KW"/>
</dbReference>
<evidence type="ECO:0000256" key="4">
    <source>
        <dbReference type="ARBA" id="ARBA00022692"/>
    </source>
</evidence>
<evidence type="ECO:0000256" key="6">
    <source>
        <dbReference type="ARBA" id="ARBA00022741"/>
    </source>
</evidence>
<evidence type="ECO:0000256" key="12">
    <source>
        <dbReference type="SAM" id="SignalP"/>
    </source>
</evidence>
<evidence type="ECO:0000259" key="13">
    <source>
        <dbReference type="PROSITE" id="PS50011"/>
    </source>
</evidence>
<keyword evidence="7" id="KW-0418">Kinase</keyword>
<dbReference type="Proteomes" id="UP000604825">
    <property type="component" value="Unassembled WGS sequence"/>
</dbReference>